<gene>
    <name evidence="1" type="ORF">ODE01S_03540</name>
</gene>
<dbReference type="OrthoDB" id="9838890at2"/>
<comment type="caution">
    <text evidence="1">The sequence shown here is derived from an EMBL/GenBank/DDBJ whole genome shotgun (WGS) entry which is preliminary data.</text>
</comment>
<accession>A0A511RH08</accession>
<dbReference type="EMBL" id="BJXN01000002">
    <property type="protein sequence ID" value="GEM88920.1"/>
    <property type="molecule type" value="Genomic_DNA"/>
</dbReference>
<name>A0A511RH08_9DEIN</name>
<dbReference type="RefSeq" id="WP_147145212.1">
    <property type="nucleotide sequence ID" value="NZ_BJXN01000002.1"/>
</dbReference>
<reference evidence="1 2" key="1">
    <citation type="submission" date="2019-07" db="EMBL/GenBank/DDBJ databases">
        <title>Whole genome shotgun sequence of Oceanithermus desulfurans NBRC 100063.</title>
        <authorList>
            <person name="Hosoyama A."/>
            <person name="Uohara A."/>
            <person name="Ohji S."/>
            <person name="Ichikawa N."/>
        </authorList>
    </citation>
    <scope>NUCLEOTIDE SEQUENCE [LARGE SCALE GENOMIC DNA]</scope>
    <source>
        <strain evidence="1 2">NBRC 100063</strain>
    </source>
</reference>
<evidence type="ECO:0000313" key="1">
    <source>
        <dbReference type="EMBL" id="GEM88920.1"/>
    </source>
</evidence>
<protein>
    <submittedName>
        <fullName evidence="1">Uncharacterized protein</fullName>
    </submittedName>
</protein>
<proteinExistence type="predicted"/>
<sequence length="88" mass="10243">MSEHESLSVLDNLTLFRTMLVHAEEKAVKDRDFDEAEEILEQARATIEALKPEISPDLYDELIREWVGATLKVDHIQSDYPPNEFDER</sequence>
<dbReference type="AlphaFoldDB" id="A0A511RH08"/>
<dbReference type="Proteomes" id="UP000321827">
    <property type="component" value="Unassembled WGS sequence"/>
</dbReference>
<evidence type="ECO:0000313" key="2">
    <source>
        <dbReference type="Proteomes" id="UP000321827"/>
    </source>
</evidence>
<organism evidence="1 2">
    <name type="scientific">Oceanithermus desulfurans NBRC 100063</name>
    <dbReference type="NCBI Taxonomy" id="1227550"/>
    <lineage>
        <taxon>Bacteria</taxon>
        <taxon>Thermotogati</taxon>
        <taxon>Deinococcota</taxon>
        <taxon>Deinococci</taxon>
        <taxon>Thermales</taxon>
        <taxon>Thermaceae</taxon>
        <taxon>Oceanithermus</taxon>
    </lineage>
</organism>